<dbReference type="PROSITE" id="PS51192">
    <property type="entry name" value="HELICASE_ATP_BIND_1"/>
    <property type="match status" value="1"/>
</dbReference>
<dbReference type="CDD" id="cd22332">
    <property type="entry name" value="HsdR_N"/>
    <property type="match status" value="1"/>
</dbReference>
<accession>A0ABR4Y784</accession>
<dbReference type="Gene3D" id="3.40.50.300">
    <property type="entry name" value="P-loop containing nucleotide triphosphate hydrolases"/>
    <property type="match status" value="3"/>
</dbReference>
<evidence type="ECO:0000256" key="9">
    <source>
        <dbReference type="ARBA" id="ARBA00023125"/>
    </source>
</evidence>
<evidence type="ECO:0000256" key="10">
    <source>
        <dbReference type="RuleBase" id="RU364115"/>
    </source>
</evidence>
<evidence type="ECO:0000259" key="11">
    <source>
        <dbReference type="PROSITE" id="PS51192"/>
    </source>
</evidence>
<comment type="catalytic activity">
    <reaction evidence="1 10">
        <text>Endonucleolytic cleavage of DNA to give random double-stranded fragments with terminal 5'-phosphates, ATP is simultaneously hydrolyzed.</text>
        <dbReference type="EC" id="3.1.21.3"/>
    </reaction>
</comment>
<dbReference type="EC" id="3.1.21.3" evidence="10"/>
<protein>
    <recommendedName>
        <fullName evidence="10">Type I restriction enzyme endonuclease subunit</fullName>
        <shortName evidence="10">R protein</shortName>
        <ecNumber evidence="10">3.1.21.3</ecNumber>
    </recommendedName>
</protein>
<dbReference type="InterPro" id="IPR004473">
    <property type="entry name" value="Restrct_endonuc_typeI_HsdR"/>
</dbReference>
<dbReference type="Pfam" id="PF22679">
    <property type="entry name" value="T1R_D3-like"/>
    <property type="match status" value="1"/>
</dbReference>
<organism evidence="12 13">
    <name type="scientific">Vibrio variabilis</name>
    <dbReference type="NCBI Taxonomy" id="990271"/>
    <lineage>
        <taxon>Bacteria</taxon>
        <taxon>Pseudomonadati</taxon>
        <taxon>Pseudomonadota</taxon>
        <taxon>Gammaproteobacteria</taxon>
        <taxon>Vibrionales</taxon>
        <taxon>Vibrionaceae</taxon>
        <taxon>Vibrio</taxon>
    </lineage>
</organism>
<dbReference type="Gene3D" id="1.20.58.910">
    <property type="match status" value="1"/>
</dbReference>
<sequence length="994" mass="113245">MSTQTEAQLEKELIDQLIAADFKPVDIGNAEALKANLKTQLEKANGVTLTEREFESVLIKLEKGSIFDKSKRLKGKVDVTREDGSTDYLTLLFDDASKNHFQVTNQITIQGTYENRYDVTILINGLPLVQIELKRRGIELAEAFNQIKRYDKHTYGAQGGLFNYVQLFVISNGVNTKYFSNNRELSFKQTFHWTDVENNKINALPQFAEAFLNQQHLAKMLSRYIVQNESGKFLMVLRPYQFYAVEAIVNQVKSSHQAQGKNNHGYIWHTTGSGKTLTSFKTAQILSTLEEVDRVVFVVDRKDLDYQTAKEFDAFLRGSVDSTGDTKSLLNQFLGSRPVPKKAANTTGNSANDGEELPQVAEYAPIYSNKVNRINKLTITTIQKLNNLITKPRFKGQVEHLRQERVVFIFDECHRSQFGETHQNIVEFFEKAQLFGFTGTPIFADNATAKKVEGKGANASKSRKRTTKDLFGERLHSYVIVDAIKDDNVLPFAIEYYGKLKHKNDGMDVDVSSIDVAEFFSSPKRIKQVCEHIIGIHSHKTKRKFNAMLCVASVPDLITYYDTFKALKEEGKHKLNIGTIFSYGVNEEEEFEGEADAKGLAQANAQVLGKNKLHSRDKLDAYIEDYNQQFGTSYSTQDTDSFYNYYKDLSNRTKNGEVDILLVVNMFLTGFDAPGLNTIYVDKNLKYHGLVQAFSRTNRLNGTVKSHGNVMCYRNLKPQADEAFTLFSNKQPIEVIEVPDLNWLTEDFAKALEALKTIVPEHQDVDSLPDEDAQASFIKQFRILIRLKNQLETFSDFDIETLGISEQEFVDYASKYSDLARELKKGPADKESILADIDFELELLQRDEVNVSYIRHLLMTMFEESCDEAKEKKRQVIANLLATEPTLYSKRSLIEDFIEKSMQGLVQGAEFDEYIEEQKQKELSQIAEEEKLDAEKFSEMVTNIENGMSVDSLKSDDIAQLTTEKMTFRTRRTILPRIAEKLKSFAATFIEGFH</sequence>
<dbReference type="Pfam" id="PF04313">
    <property type="entry name" value="HSDR_N"/>
    <property type="match status" value="1"/>
</dbReference>
<dbReference type="NCBIfam" id="TIGR00348">
    <property type="entry name" value="hsdR"/>
    <property type="match status" value="1"/>
</dbReference>
<keyword evidence="3" id="KW-0540">Nuclease</keyword>
<dbReference type="Proteomes" id="UP000030520">
    <property type="component" value="Unassembled WGS sequence"/>
</dbReference>
<evidence type="ECO:0000256" key="2">
    <source>
        <dbReference type="ARBA" id="ARBA00008598"/>
    </source>
</evidence>
<evidence type="ECO:0000256" key="5">
    <source>
        <dbReference type="ARBA" id="ARBA00022747"/>
    </source>
</evidence>
<keyword evidence="4 10" id="KW-0547">Nucleotide-binding</keyword>
<dbReference type="InterPro" id="IPR027417">
    <property type="entry name" value="P-loop_NTPase"/>
</dbReference>
<reference evidence="12 13" key="1">
    <citation type="submission" date="2014-10" db="EMBL/GenBank/DDBJ databases">
        <title>Genome sequencing of Vibrio variabilis T01.</title>
        <authorList>
            <person name="Chan K.-G."/>
            <person name="Mohamad N.I."/>
        </authorList>
    </citation>
    <scope>NUCLEOTIDE SEQUENCE [LARGE SCALE GENOMIC DNA]</scope>
    <source>
        <strain evidence="12 13">T01</strain>
    </source>
</reference>
<dbReference type="RefSeq" id="WP_038216552.1">
    <property type="nucleotide sequence ID" value="NZ_JRWM01000028.1"/>
</dbReference>
<keyword evidence="5 10" id="KW-0680">Restriction system</keyword>
<evidence type="ECO:0000313" key="13">
    <source>
        <dbReference type="Proteomes" id="UP000030520"/>
    </source>
</evidence>
<dbReference type="PANTHER" id="PTHR30195:SF16">
    <property type="entry name" value="TYPE I RESTRICTION ENZYME ENDONUCLEASE SUBUNIT"/>
    <property type="match status" value="1"/>
</dbReference>
<evidence type="ECO:0000256" key="1">
    <source>
        <dbReference type="ARBA" id="ARBA00000851"/>
    </source>
</evidence>
<keyword evidence="6" id="KW-0255">Endonuclease</keyword>
<proteinExistence type="inferred from homology"/>
<dbReference type="InterPro" id="IPR022625">
    <property type="entry name" value="TypeI_RM_Rsu_C"/>
</dbReference>
<dbReference type="Pfam" id="PF04851">
    <property type="entry name" value="ResIII"/>
    <property type="match status" value="1"/>
</dbReference>
<keyword evidence="8 10" id="KW-0067">ATP-binding</keyword>
<dbReference type="InterPro" id="IPR014001">
    <property type="entry name" value="Helicase_ATP-bd"/>
</dbReference>
<dbReference type="InterPro" id="IPR007409">
    <property type="entry name" value="Restrct_endonuc_type1_HsdR_N"/>
</dbReference>
<dbReference type="Pfam" id="PF12008">
    <property type="entry name" value="EcoR124_C"/>
    <property type="match status" value="1"/>
</dbReference>
<dbReference type="InterPro" id="IPR051268">
    <property type="entry name" value="Type-I_R_enzyme_R_subunit"/>
</dbReference>
<keyword evidence="7 10" id="KW-0378">Hydrolase</keyword>
<dbReference type="InterPro" id="IPR006935">
    <property type="entry name" value="Helicase/UvrB_N"/>
</dbReference>
<keyword evidence="9 10" id="KW-0238">DNA-binding</keyword>
<dbReference type="CDD" id="cd18800">
    <property type="entry name" value="SF2_C_EcoR124I-like"/>
    <property type="match status" value="1"/>
</dbReference>
<name>A0ABR4Y784_9VIBR</name>
<dbReference type="InterPro" id="IPR055180">
    <property type="entry name" value="HsdR_RecA-like_helicase_dom_2"/>
</dbReference>
<dbReference type="EMBL" id="JRWM01000028">
    <property type="protein sequence ID" value="KHA59326.1"/>
    <property type="molecule type" value="Genomic_DNA"/>
</dbReference>
<dbReference type="PANTHER" id="PTHR30195">
    <property type="entry name" value="TYPE I SITE-SPECIFIC DEOXYRIBONUCLEASE PROTEIN SUBUNIT M AND R"/>
    <property type="match status" value="1"/>
</dbReference>
<evidence type="ECO:0000256" key="4">
    <source>
        <dbReference type="ARBA" id="ARBA00022741"/>
    </source>
</evidence>
<dbReference type="Gene3D" id="3.90.1570.50">
    <property type="match status" value="1"/>
</dbReference>
<evidence type="ECO:0000256" key="7">
    <source>
        <dbReference type="ARBA" id="ARBA00022801"/>
    </source>
</evidence>
<comment type="subunit">
    <text evidence="10">The type I restriction/modification system is composed of three polypeptides R, M and S.</text>
</comment>
<comment type="similarity">
    <text evidence="2 10">Belongs to the HsdR family.</text>
</comment>
<dbReference type="SMART" id="SM00487">
    <property type="entry name" value="DEXDc"/>
    <property type="match status" value="1"/>
</dbReference>
<comment type="function">
    <text evidence="10">Subunit R is required for both nuclease and ATPase activities, but not for modification.</text>
</comment>
<evidence type="ECO:0000313" key="12">
    <source>
        <dbReference type="EMBL" id="KHA59326.1"/>
    </source>
</evidence>
<dbReference type="SUPFAM" id="SSF52540">
    <property type="entry name" value="P-loop containing nucleoside triphosphate hydrolases"/>
    <property type="match status" value="2"/>
</dbReference>
<comment type="caution">
    <text evidence="12">The sequence shown here is derived from an EMBL/GenBank/DDBJ whole genome shotgun (WGS) entry which is preliminary data.</text>
</comment>
<evidence type="ECO:0000256" key="6">
    <source>
        <dbReference type="ARBA" id="ARBA00022759"/>
    </source>
</evidence>
<gene>
    <name evidence="12" type="ORF">NL53_16430</name>
</gene>
<feature type="domain" description="Helicase ATP-binding" evidence="11">
    <location>
        <begin position="256"/>
        <end position="459"/>
    </location>
</feature>
<evidence type="ECO:0000256" key="3">
    <source>
        <dbReference type="ARBA" id="ARBA00022722"/>
    </source>
</evidence>
<evidence type="ECO:0000256" key="8">
    <source>
        <dbReference type="ARBA" id="ARBA00022840"/>
    </source>
</evidence>
<keyword evidence="13" id="KW-1185">Reference proteome</keyword>